<keyword evidence="4" id="KW-0833">Ubl conjugation pathway</keyword>
<dbReference type="PANTHER" id="PTHR12558:SF9">
    <property type="entry name" value="CELL DIVISION CYCLE PROTEIN 16 HOMOLOG"/>
    <property type="match status" value="1"/>
</dbReference>
<gene>
    <name evidence="8" type="ORF">TVY486_0601640</name>
</gene>
<reference evidence="8" key="1">
    <citation type="journal article" date="2012" name="Proc. Natl. Acad. Sci. U.S.A.">
        <title>Antigenic diversity is generated by distinct evolutionary mechanisms in African trypanosome species.</title>
        <authorList>
            <person name="Jackson A.P."/>
            <person name="Berry A."/>
            <person name="Aslett M."/>
            <person name="Allison H.C."/>
            <person name="Burton P."/>
            <person name="Vavrova-Anderson J."/>
            <person name="Brown R."/>
            <person name="Browne H."/>
            <person name="Corton N."/>
            <person name="Hauser H."/>
            <person name="Gamble J."/>
            <person name="Gilderthorp R."/>
            <person name="Marcello L."/>
            <person name="McQuillan J."/>
            <person name="Otto T.D."/>
            <person name="Quail M.A."/>
            <person name="Sanders M.J."/>
            <person name="van Tonder A."/>
            <person name="Ginger M.L."/>
            <person name="Field M.C."/>
            <person name="Barry J.D."/>
            <person name="Hertz-Fowler C."/>
            <person name="Berriman M."/>
        </authorList>
    </citation>
    <scope>NUCLEOTIDE SEQUENCE</scope>
    <source>
        <strain evidence="8">Y486</strain>
    </source>
</reference>
<evidence type="ECO:0000256" key="7">
    <source>
        <dbReference type="PROSITE-ProRule" id="PRU00339"/>
    </source>
</evidence>
<keyword evidence="2" id="KW-0677">Repeat</keyword>
<accession>G0TWN5</accession>
<dbReference type="SUPFAM" id="SSF48452">
    <property type="entry name" value="TPR-like"/>
    <property type="match status" value="2"/>
</dbReference>
<dbReference type="VEuPathDB" id="TriTrypDB:TvY486_0601640"/>
<evidence type="ECO:0000256" key="3">
    <source>
        <dbReference type="ARBA" id="ARBA00022776"/>
    </source>
</evidence>
<dbReference type="InterPro" id="IPR011990">
    <property type="entry name" value="TPR-like_helical_dom_sf"/>
</dbReference>
<keyword evidence="1" id="KW-0132">Cell division</keyword>
<keyword evidence="3" id="KW-0498">Mitosis</keyword>
<dbReference type="Pfam" id="PF13432">
    <property type="entry name" value="TPR_16"/>
    <property type="match status" value="1"/>
</dbReference>
<dbReference type="OMA" id="SFAEAWI"/>
<dbReference type="InterPro" id="IPR019734">
    <property type="entry name" value="TPR_rpt"/>
</dbReference>
<keyword evidence="6" id="KW-0131">Cell cycle</keyword>
<dbReference type="PANTHER" id="PTHR12558">
    <property type="entry name" value="CELL DIVISION CYCLE 16,23,27"/>
    <property type="match status" value="1"/>
</dbReference>
<evidence type="ECO:0000256" key="2">
    <source>
        <dbReference type="ARBA" id="ARBA00022737"/>
    </source>
</evidence>
<dbReference type="EMBL" id="HE573022">
    <property type="protein sequence ID" value="CCC48373.1"/>
    <property type="molecule type" value="Genomic_DNA"/>
</dbReference>
<keyword evidence="5 7" id="KW-0802">TPR repeat</keyword>
<dbReference type="GO" id="GO:0051301">
    <property type="term" value="P:cell division"/>
    <property type="evidence" value="ECO:0007669"/>
    <property type="project" value="TreeGrafter"/>
</dbReference>
<dbReference type="AlphaFoldDB" id="G0TWN5"/>
<dbReference type="SMART" id="SM00028">
    <property type="entry name" value="TPR"/>
    <property type="match status" value="7"/>
</dbReference>
<protein>
    <submittedName>
        <fullName evidence="8">Putative CDC16</fullName>
    </submittedName>
</protein>
<organism evidence="8">
    <name type="scientific">Trypanosoma vivax (strain Y486)</name>
    <dbReference type="NCBI Taxonomy" id="1055687"/>
    <lineage>
        <taxon>Eukaryota</taxon>
        <taxon>Discoba</taxon>
        <taxon>Euglenozoa</taxon>
        <taxon>Kinetoplastea</taxon>
        <taxon>Metakinetoplastina</taxon>
        <taxon>Trypanosomatida</taxon>
        <taxon>Trypanosomatidae</taxon>
        <taxon>Trypanosoma</taxon>
        <taxon>Duttonella</taxon>
    </lineage>
</organism>
<proteinExistence type="predicted"/>
<dbReference type="Pfam" id="PF13176">
    <property type="entry name" value="TPR_7"/>
    <property type="match status" value="1"/>
</dbReference>
<evidence type="ECO:0000256" key="4">
    <source>
        <dbReference type="ARBA" id="ARBA00022786"/>
    </source>
</evidence>
<sequence length="546" mass="61591">MATELANALELNATRFLENDQPLSAVPLTAMLREVKPNSTKCALLHAKTLFALCDYDLALRTAKEVMRDDDNLDALLIAMKSAYELRDLKSCVSYAERLKENLKTSVIALCYLGRCAELNGDITRAVQYYRAALDQDPFCGEPVNALIERRLLSVTKVREVLDSLKLPPSAEALRASYKARLPGEKNSSEYEKYIPRSTLQLQAARIAYENNDLQRALALTTELLKLSPFNRECVCLHLSILVDMKATSKLFDIAHFLCNSKTHAELAVYAVGCFQYSLANHERAGRYFSKATELDSSFAEAWIAYGHCYAKLEEGEQALNVYIRAMNIFPGLPCCRMFVGMQYSRTHQWMLASQFLEDARQLMPRDPLVLNEIGVVLARTKRIDEALKVLNAAYRGLANPENPSEHQDCIIFNLATVYRKLRRYKEAISFYTLYMKCRPNASHGHCALAFTYHLMRNMEGAISHYHIALSIKTDSFCRDMLDRALAEFGGNTSSFANRIRGVFLSQSPDTVSFSNISKTFESEPFTLGNTEPSPMGLGRSRLYPV</sequence>
<evidence type="ECO:0000313" key="8">
    <source>
        <dbReference type="EMBL" id="CCC48373.1"/>
    </source>
</evidence>
<dbReference type="Gene3D" id="1.25.40.10">
    <property type="entry name" value="Tetratricopeptide repeat domain"/>
    <property type="match status" value="1"/>
</dbReference>
<evidence type="ECO:0000256" key="5">
    <source>
        <dbReference type="ARBA" id="ARBA00022803"/>
    </source>
</evidence>
<dbReference type="PROSITE" id="PS50005">
    <property type="entry name" value="TPR"/>
    <property type="match status" value="1"/>
</dbReference>
<feature type="repeat" description="TPR" evidence="7">
    <location>
        <begin position="300"/>
        <end position="333"/>
    </location>
</feature>
<evidence type="ECO:0000256" key="1">
    <source>
        <dbReference type="ARBA" id="ARBA00022618"/>
    </source>
</evidence>
<name>G0TWN5_TRYVY</name>
<evidence type="ECO:0000256" key="6">
    <source>
        <dbReference type="ARBA" id="ARBA00023306"/>
    </source>
</evidence>